<accession>A0A4U8UUH1</accession>
<dbReference type="AlphaFoldDB" id="A0A4U8UUH1"/>
<dbReference type="STRING" id="34508.A0A4U8UUH1"/>
<dbReference type="Proteomes" id="UP000298663">
    <property type="component" value="Unassembled WGS sequence"/>
</dbReference>
<protein>
    <submittedName>
        <fullName evidence="1">Uncharacterized protein</fullName>
    </submittedName>
</protein>
<reference evidence="1 2" key="1">
    <citation type="journal article" date="2015" name="Genome Biol.">
        <title>Comparative genomics of Steinernema reveals deeply conserved gene regulatory networks.</title>
        <authorList>
            <person name="Dillman A.R."/>
            <person name="Macchietto M."/>
            <person name="Porter C.F."/>
            <person name="Rogers A."/>
            <person name="Williams B."/>
            <person name="Antoshechkin I."/>
            <person name="Lee M.M."/>
            <person name="Goodwin Z."/>
            <person name="Lu X."/>
            <person name="Lewis E.E."/>
            <person name="Goodrich-Blair H."/>
            <person name="Stock S.P."/>
            <person name="Adams B.J."/>
            <person name="Sternberg P.W."/>
            <person name="Mortazavi A."/>
        </authorList>
    </citation>
    <scope>NUCLEOTIDE SEQUENCE [LARGE SCALE GENOMIC DNA]</scope>
    <source>
        <strain evidence="1 2">ALL</strain>
    </source>
</reference>
<name>A0A4U8UUH1_STECR</name>
<evidence type="ECO:0000313" key="1">
    <source>
        <dbReference type="EMBL" id="TMS35428.1"/>
    </source>
</evidence>
<comment type="caution">
    <text evidence="1">The sequence shown here is derived from an EMBL/GenBank/DDBJ whole genome shotgun (WGS) entry which is preliminary data.</text>
</comment>
<proteinExistence type="predicted"/>
<dbReference type="Gene3D" id="3.10.180.20">
    <property type="entry name" value="N-Acetylglucosaminyltransferase I, Domain 2"/>
    <property type="match status" value="1"/>
</dbReference>
<organism evidence="1 2">
    <name type="scientific">Steinernema carpocapsae</name>
    <name type="common">Entomopathogenic nematode</name>
    <dbReference type="NCBI Taxonomy" id="34508"/>
    <lineage>
        <taxon>Eukaryota</taxon>
        <taxon>Metazoa</taxon>
        <taxon>Ecdysozoa</taxon>
        <taxon>Nematoda</taxon>
        <taxon>Chromadorea</taxon>
        <taxon>Rhabditida</taxon>
        <taxon>Tylenchina</taxon>
        <taxon>Panagrolaimomorpha</taxon>
        <taxon>Strongyloidoidea</taxon>
        <taxon>Steinernematidae</taxon>
        <taxon>Steinernema</taxon>
    </lineage>
</organism>
<gene>
    <name evidence="1" type="ORF">L596_002835</name>
</gene>
<dbReference type="EMBL" id="AZBU02000001">
    <property type="protein sequence ID" value="TMS35428.1"/>
    <property type="molecule type" value="Genomic_DNA"/>
</dbReference>
<keyword evidence="2" id="KW-1185">Reference proteome</keyword>
<evidence type="ECO:0000313" key="2">
    <source>
        <dbReference type="Proteomes" id="UP000298663"/>
    </source>
</evidence>
<sequence length="104" mass="12065">MSDIRSGMARTAYYGVLPFRVSGVRIYAVHGDFDVNLLLNGTSSSELYSNDWDRMTRFLEFQETYCRPGKWTGKCDPADPGMVEWFKKRNRMKLLKAWSDVIVN</sequence>
<reference evidence="1 2" key="2">
    <citation type="journal article" date="2019" name="G3 (Bethesda)">
        <title>Hybrid Assembly of the Genome of the Entomopathogenic Nematode Steinernema carpocapsae Identifies the X-Chromosome.</title>
        <authorList>
            <person name="Serra L."/>
            <person name="Macchietto M."/>
            <person name="Macias-Munoz A."/>
            <person name="McGill C.J."/>
            <person name="Rodriguez I.M."/>
            <person name="Rodriguez B."/>
            <person name="Murad R."/>
            <person name="Mortazavi A."/>
        </authorList>
    </citation>
    <scope>NUCLEOTIDE SEQUENCE [LARGE SCALE GENOMIC DNA]</scope>
    <source>
        <strain evidence="1 2">ALL</strain>
    </source>
</reference>